<organism evidence="1 2">
    <name type="scientific">Buddleja alternifolia</name>
    <dbReference type="NCBI Taxonomy" id="168488"/>
    <lineage>
        <taxon>Eukaryota</taxon>
        <taxon>Viridiplantae</taxon>
        <taxon>Streptophyta</taxon>
        <taxon>Embryophyta</taxon>
        <taxon>Tracheophyta</taxon>
        <taxon>Spermatophyta</taxon>
        <taxon>Magnoliopsida</taxon>
        <taxon>eudicotyledons</taxon>
        <taxon>Gunneridae</taxon>
        <taxon>Pentapetalae</taxon>
        <taxon>asterids</taxon>
        <taxon>lamiids</taxon>
        <taxon>Lamiales</taxon>
        <taxon>Scrophulariaceae</taxon>
        <taxon>Buddlejeae</taxon>
        <taxon>Buddleja</taxon>
    </lineage>
</organism>
<dbReference type="Proteomes" id="UP000826271">
    <property type="component" value="Unassembled WGS sequence"/>
</dbReference>
<accession>A0AAV6WZQ2</accession>
<evidence type="ECO:0000313" key="1">
    <source>
        <dbReference type="EMBL" id="KAG8376421.1"/>
    </source>
</evidence>
<reference evidence="1" key="1">
    <citation type="submission" date="2019-10" db="EMBL/GenBank/DDBJ databases">
        <authorList>
            <person name="Zhang R."/>
            <person name="Pan Y."/>
            <person name="Wang J."/>
            <person name="Ma R."/>
            <person name="Yu S."/>
        </authorList>
    </citation>
    <scope>NUCLEOTIDE SEQUENCE</scope>
    <source>
        <strain evidence="1">LA-IB0</strain>
        <tissue evidence="1">Leaf</tissue>
    </source>
</reference>
<dbReference type="PANTHER" id="PTHR31805:SF14">
    <property type="entry name" value="RECEPTOR-LIKE KINASE, PUTATIVE (DUF1421)-RELATED"/>
    <property type="match status" value="1"/>
</dbReference>
<dbReference type="EMBL" id="WHWC01000009">
    <property type="protein sequence ID" value="KAG8376421.1"/>
    <property type="molecule type" value="Genomic_DNA"/>
</dbReference>
<protein>
    <submittedName>
        <fullName evidence="1">Uncharacterized protein</fullName>
    </submittedName>
</protein>
<sequence length="170" mass="19144">MGLLTNRVERSEIKAGDHIYSYRAVFAYSHHGLGLESGIYVLFRLSTERFGFPPDGNLKEMPHNSRDGGESLLEMAQDSSDSNKLVRILMLVDLLNWFWEESETGQCIFERVLVSVIDSTMKKYADNLIYAIDGLSARVSQLETRTHNLENSVDDMKVSLGNNHGSIDGK</sequence>
<proteinExistence type="predicted"/>
<gene>
    <name evidence="1" type="ORF">BUALT_Bualt09G0061700</name>
</gene>
<evidence type="ECO:0000313" key="2">
    <source>
        <dbReference type="Proteomes" id="UP000826271"/>
    </source>
</evidence>
<keyword evidence="2" id="KW-1185">Reference proteome</keyword>
<name>A0AAV6WZQ2_9LAMI</name>
<dbReference type="PANTHER" id="PTHR31805">
    <property type="entry name" value="RECEPTOR-LIKE KINASE, PUTATIVE (DUF1421)-RELATED"/>
    <property type="match status" value="1"/>
</dbReference>
<comment type="caution">
    <text evidence="1">The sequence shown here is derived from an EMBL/GenBank/DDBJ whole genome shotgun (WGS) entry which is preliminary data.</text>
</comment>
<dbReference type="AlphaFoldDB" id="A0AAV6WZQ2"/>